<keyword evidence="1" id="KW-0732">Signal</keyword>
<dbReference type="RefSeq" id="WP_324179980.1">
    <property type="nucleotide sequence ID" value="NZ_BAABAW010000006.1"/>
</dbReference>
<evidence type="ECO:0008006" key="4">
    <source>
        <dbReference type="Google" id="ProtNLM"/>
    </source>
</evidence>
<name>A0ABU5ZVQ8_9FLAO</name>
<dbReference type="EMBL" id="JAYKLX010000005">
    <property type="protein sequence ID" value="MEB3345950.1"/>
    <property type="molecule type" value="Genomic_DNA"/>
</dbReference>
<feature type="signal peptide" evidence="1">
    <location>
        <begin position="1"/>
        <end position="21"/>
    </location>
</feature>
<comment type="caution">
    <text evidence="2">The sequence shown here is derived from an EMBL/GenBank/DDBJ whole genome shotgun (WGS) entry which is preliminary data.</text>
</comment>
<accession>A0ABU5ZVQ8</accession>
<organism evidence="2 3">
    <name type="scientific">Aquimarina gracilis</name>
    <dbReference type="NCBI Taxonomy" id="874422"/>
    <lineage>
        <taxon>Bacteria</taxon>
        <taxon>Pseudomonadati</taxon>
        <taxon>Bacteroidota</taxon>
        <taxon>Flavobacteriia</taxon>
        <taxon>Flavobacteriales</taxon>
        <taxon>Flavobacteriaceae</taxon>
        <taxon>Aquimarina</taxon>
    </lineage>
</organism>
<proteinExistence type="predicted"/>
<evidence type="ECO:0000313" key="2">
    <source>
        <dbReference type="EMBL" id="MEB3345950.1"/>
    </source>
</evidence>
<protein>
    <recommendedName>
        <fullName evidence="4">GLPGLI family protein</fullName>
    </recommendedName>
</protein>
<evidence type="ECO:0000313" key="3">
    <source>
        <dbReference type="Proteomes" id="UP001327027"/>
    </source>
</evidence>
<evidence type="ECO:0000256" key="1">
    <source>
        <dbReference type="SAM" id="SignalP"/>
    </source>
</evidence>
<feature type="chain" id="PRO_5047141377" description="GLPGLI family protein" evidence="1">
    <location>
        <begin position="22"/>
        <end position="155"/>
    </location>
</feature>
<gene>
    <name evidence="2" type="ORF">U6A24_10790</name>
</gene>
<dbReference type="Proteomes" id="UP001327027">
    <property type="component" value="Unassembled WGS sequence"/>
</dbReference>
<sequence>MKTLKFITSLFLIFSLTTVVAQESKQVKRTTITKKFNYMKDGTKVPYKITIYKTTRSPIKLKEADEGKLNQDMANTPKQVSKLILVDNDQFPDYDRYIVVRYEEINDNSFELKPTDRGFKVIVADKNMEYVFGDGIYYVNEKDEDFFVVDEFDTM</sequence>
<reference evidence="2 3" key="1">
    <citation type="journal article" date="2013" name="Int. J. Syst. Evol. Microbiol.">
        <title>Aquimarina gracilis sp. nov., isolated from the gut microflora of a mussel, Mytilus coruscus, and emended description of Aquimarina spongiae.</title>
        <authorList>
            <person name="Park S.C."/>
            <person name="Choe H.N."/>
            <person name="Baik K.S."/>
            <person name="Seong C.N."/>
        </authorList>
    </citation>
    <scope>NUCLEOTIDE SEQUENCE [LARGE SCALE GENOMIC DNA]</scope>
    <source>
        <strain evidence="2 3">PSC32</strain>
    </source>
</reference>
<keyword evidence="3" id="KW-1185">Reference proteome</keyword>